<name>A0A0F9L9Q2_9ZZZZ</name>
<sequence length="186" mass="21518">MITIPIKDSDKVLSDEEAVDLASFAVSSCRTTSEDRSWIKEIVLRNDGRTSYYGYWEVAYLPRTLRGRRIQSKIVLNTFYLLTMDQLKKTLAHEMGHNWTTGYLISRLGRSPNESPPRVFYAMRGLDTKYASKGVAWQCLDREVMAEDYRTLCTSSRGDHRMANDIGLPSAEVKDYFIRMGYPRYM</sequence>
<protein>
    <submittedName>
        <fullName evidence="1">Uncharacterized protein</fullName>
    </submittedName>
</protein>
<gene>
    <name evidence="1" type="ORF">LCGC14_1539380</name>
</gene>
<organism evidence="1">
    <name type="scientific">marine sediment metagenome</name>
    <dbReference type="NCBI Taxonomy" id="412755"/>
    <lineage>
        <taxon>unclassified sequences</taxon>
        <taxon>metagenomes</taxon>
        <taxon>ecological metagenomes</taxon>
    </lineage>
</organism>
<proteinExistence type="predicted"/>
<dbReference type="AlphaFoldDB" id="A0A0F9L9Q2"/>
<reference evidence="1" key="1">
    <citation type="journal article" date="2015" name="Nature">
        <title>Complex archaea that bridge the gap between prokaryotes and eukaryotes.</title>
        <authorList>
            <person name="Spang A."/>
            <person name="Saw J.H."/>
            <person name="Jorgensen S.L."/>
            <person name="Zaremba-Niedzwiedzka K."/>
            <person name="Martijn J."/>
            <person name="Lind A.E."/>
            <person name="van Eijk R."/>
            <person name="Schleper C."/>
            <person name="Guy L."/>
            <person name="Ettema T.J."/>
        </authorList>
    </citation>
    <scope>NUCLEOTIDE SEQUENCE</scope>
</reference>
<comment type="caution">
    <text evidence="1">The sequence shown here is derived from an EMBL/GenBank/DDBJ whole genome shotgun (WGS) entry which is preliminary data.</text>
</comment>
<dbReference type="EMBL" id="LAZR01011632">
    <property type="protein sequence ID" value="KKM60685.1"/>
    <property type="molecule type" value="Genomic_DNA"/>
</dbReference>
<evidence type="ECO:0000313" key="1">
    <source>
        <dbReference type="EMBL" id="KKM60685.1"/>
    </source>
</evidence>
<accession>A0A0F9L9Q2</accession>